<comment type="similarity">
    <text evidence="2">Belongs to the GerABKC lipoprotein family.</text>
</comment>
<dbReference type="InterPro" id="IPR008844">
    <property type="entry name" value="Spore_GerAC-like"/>
</dbReference>
<keyword evidence="7" id="KW-0449">Lipoprotein</keyword>
<dbReference type="PANTHER" id="PTHR35789">
    <property type="entry name" value="SPORE GERMINATION PROTEIN B3"/>
    <property type="match status" value="1"/>
</dbReference>
<dbReference type="InterPro" id="IPR038501">
    <property type="entry name" value="Spore_GerAC_C_sf"/>
</dbReference>
<dbReference type="InterPro" id="IPR057336">
    <property type="entry name" value="GerAC_N"/>
</dbReference>
<proteinExistence type="inferred from homology"/>
<dbReference type="EMBL" id="MSZX01000002">
    <property type="protein sequence ID" value="OPA80388.1"/>
    <property type="molecule type" value="Genomic_DNA"/>
</dbReference>
<gene>
    <name evidence="10" type="ORF">BVG16_06565</name>
</gene>
<sequence length="396" mass="44801">MVVSLVMGWTLFCTTGCWDRVEIDERGFVVGVGIDIPDEQEQGAAEEGNGFAERDYLVTYQLVVPSRLKRAGSSGSSDQSYFNITLRGDTLSSLTAKLSSKTSRSPFFEHLQVVIVSDQVARREGAFSDIMDYFVREKEMRRSLSVMVSNGKAKDILNIKPPNEEMPTKFIHSAAQNTQESSRMLEVSRLGKVHASLLKRDSFLIQLISITKEHNIFINGSALFDGRSNRFIGFLDGEDTAGTNYIRDLVKGGVINAKLNGQLVAYGIERVKRKMHAQITGEKQVTFYIDIHTMGTLEQIYKQMDITKKKIILTLEDRIDQDIARITNHVVKILQQDYGRDVLELGAYLSQEHYAQWEKIKDNWEEGENLFSKSKIIIKVNSIVKRTGNVIESEKD</sequence>
<evidence type="ECO:0000256" key="1">
    <source>
        <dbReference type="ARBA" id="ARBA00004635"/>
    </source>
</evidence>
<keyword evidence="3" id="KW-0309">Germination</keyword>
<dbReference type="Proteomes" id="UP000190188">
    <property type="component" value="Unassembled WGS sequence"/>
</dbReference>
<keyword evidence="6" id="KW-0564">Palmitate</keyword>
<evidence type="ECO:0000256" key="7">
    <source>
        <dbReference type="ARBA" id="ARBA00023288"/>
    </source>
</evidence>
<evidence type="ECO:0000259" key="8">
    <source>
        <dbReference type="Pfam" id="PF05504"/>
    </source>
</evidence>
<comment type="subcellular location">
    <subcellularLocation>
        <location evidence="1">Membrane</location>
        <topology evidence="1">Lipid-anchor</topology>
    </subcellularLocation>
</comment>
<keyword evidence="5" id="KW-0472">Membrane</keyword>
<evidence type="ECO:0000256" key="5">
    <source>
        <dbReference type="ARBA" id="ARBA00023136"/>
    </source>
</evidence>
<comment type="caution">
    <text evidence="10">The sequence shown here is derived from an EMBL/GenBank/DDBJ whole genome shotgun (WGS) entry which is preliminary data.</text>
</comment>
<evidence type="ECO:0000313" key="10">
    <source>
        <dbReference type="EMBL" id="OPA80388.1"/>
    </source>
</evidence>
<evidence type="ECO:0000313" key="11">
    <source>
        <dbReference type="Proteomes" id="UP000190188"/>
    </source>
</evidence>
<dbReference type="GO" id="GO:0009847">
    <property type="term" value="P:spore germination"/>
    <property type="evidence" value="ECO:0007669"/>
    <property type="project" value="InterPro"/>
</dbReference>
<dbReference type="NCBIfam" id="TIGR02887">
    <property type="entry name" value="spore_ger_x_C"/>
    <property type="match status" value="1"/>
</dbReference>
<evidence type="ECO:0000259" key="9">
    <source>
        <dbReference type="Pfam" id="PF25198"/>
    </source>
</evidence>
<organism evidence="10 11">
    <name type="scientific">Paenibacillus selenitireducens</name>
    <dbReference type="NCBI Taxonomy" id="1324314"/>
    <lineage>
        <taxon>Bacteria</taxon>
        <taxon>Bacillati</taxon>
        <taxon>Bacillota</taxon>
        <taxon>Bacilli</taxon>
        <taxon>Bacillales</taxon>
        <taxon>Paenibacillaceae</taxon>
        <taxon>Paenibacillus</taxon>
    </lineage>
</organism>
<dbReference type="GO" id="GO:0016020">
    <property type="term" value="C:membrane"/>
    <property type="evidence" value="ECO:0007669"/>
    <property type="project" value="UniProtKB-SubCell"/>
</dbReference>
<dbReference type="Pfam" id="PF05504">
    <property type="entry name" value="Spore_GerAC"/>
    <property type="match status" value="1"/>
</dbReference>
<dbReference type="PANTHER" id="PTHR35789:SF1">
    <property type="entry name" value="SPORE GERMINATION PROTEIN B3"/>
    <property type="match status" value="1"/>
</dbReference>
<dbReference type="InterPro" id="IPR046953">
    <property type="entry name" value="Spore_GerAC-like_C"/>
</dbReference>
<feature type="domain" description="Spore germination GerAC-like C-terminal" evidence="8">
    <location>
        <begin position="219"/>
        <end position="388"/>
    </location>
</feature>
<evidence type="ECO:0000256" key="3">
    <source>
        <dbReference type="ARBA" id="ARBA00022544"/>
    </source>
</evidence>
<accession>A0A1T2XKQ4</accession>
<dbReference type="AlphaFoldDB" id="A0A1T2XKQ4"/>
<evidence type="ECO:0000256" key="2">
    <source>
        <dbReference type="ARBA" id="ARBA00007886"/>
    </source>
</evidence>
<keyword evidence="11" id="KW-1185">Reference proteome</keyword>
<feature type="domain" description="Spore germination protein N-terminal" evidence="9">
    <location>
        <begin position="19"/>
        <end position="209"/>
    </location>
</feature>
<dbReference type="Gene3D" id="3.30.300.210">
    <property type="entry name" value="Nutrient germinant receptor protein C, domain 3"/>
    <property type="match status" value="1"/>
</dbReference>
<protein>
    <submittedName>
        <fullName evidence="10">Uncharacterized protein</fullName>
    </submittedName>
</protein>
<reference evidence="10 11" key="1">
    <citation type="submission" date="2017-01" db="EMBL/GenBank/DDBJ databases">
        <title>Genome analysis of Paenibacillus selenitrireducens ES3-24.</title>
        <authorList>
            <person name="Xu D."/>
            <person name="Yao R."/>
            <person name="Zheng S."/>
        </authorList>
    </citation>
    <scope>NUCLEOTIDE SEQUENCE [LARGE SCALE GENOMIC DNA]</scope>
    <source>
        <strain evidence="10 11">ES3-24</strain>
    </source>
</reference>
<dbReference type="STRING" id="1324314.BVG16_06565"/>
<evidence type="ECO:0000256" key="6">
    <source>
        <dbReference type="ARBA" id="ARBA00023139"/>
    </source>
</evidence>
<name>A0A1T2XKQ4_9BACL</name>
<dbReference type="Pfam" id="PF25198">
    <property type="entry name" value="Spore_GerAC_N"/>
    <property type="match status" value="1"/>
</dbReference>
<evidence type="ECO:0000256" key="4">
    <source>
        <dbReference type="ARBA" id="ARBA00022729"/>
    </source>
</evidence>
<keyword evidence="4" id="KW-0732">Signal</keyword>